<dbReference type="OrthoDB" id="292693at2759"/>
<dbReference type="EMBL" id="AE013599">
    <property type="protein sequence ID" value="AGB93264.1"/>
    <property type="molecule type" value="Genomic_DNA"/>
</dbReference>
<organism evidence="1 3">
    <name type="scientific">Drosophila melanogaster</name>
    <name type="common">Fruit fly</name>
    <dbReference type="NCBI Taxonomy" id="7227"/>
    <lineage>
        <taxon>Eukaryota</taxon>
        <taxon>Metazoa</taxon>
        <taxon>Ecdysozoa</taxon>
        <taxon>Arthropoda</taxon>
        <taxon>Hexapoda</taxon>
        <taxon>Insecta</taxon>
        <taxon>Pterygota</taxon>
        <taxon>Neoptera</taxon>
        <taxon>Endopterygota</taxon>
        <taxon>Diptera</taxon>
        <taxon>Brachycera</taxon>
        <taxon>Muscomorpha</taxon>
        <taxon>Ephydroidea</taxon>
        <taxon>Drosophilidae</taxon>
        <taxon>Drosophila</taxon>
        <taxon>Sophophora</taxon>
    </lineage>
</organism>
<keyword evidence="3" id="KW-1185">Reference proteome</keyword>
<reference evidence="1 3" key="3">
    <citation type="journal article" date="2002" name="Genome Biol.">
        <title>Annotation of the Drosophila melanogaster euchromatic genome: a systematic review.</title>
        <authorList>
            <person name="Misra S."/>
            <person name="Crosby M.A."/>
            <person name="Mungall C.J."/>
            <person name="Matthews B.B."/>
            <person name="Campbell K.S."/>
            <person name="Hradecky P."/>
            <person name="Huang Y."/>
            <person name="Kaminker J.S."/>
            <person name="Millburn G.H."/>
            <person name="Prochnik S.E."/>
            <person name="Smith C.D."/>
            <person name="Tupy J.L."/>
            <person name="Whitfied E.J."/>
            <person name="Bayraktaroglu L."/>
            <person name="Berman B.P."/>
            <person name="Bettencourt B.R."/>
            <person name="Celniker S.E."/>
            <person name="de Grey A.D."/>
            <person name="Drysdale R.A."/>
            <person name="Harris N.L."/>
            <person name="Richter J."/>
            <person name="Russo S."/>
            <person name="Schroeder A.J."/>
            <person name="Shu S.Q."/>
            <person name="Stapleton M."/>
            <person name="Yamada C."/>
            <person name="Ashburner M."/>
            <person name="Gelbart W.M."/>
            <person name="Rubin G.M."/>
            <person name="Lewis S.E."/>
        </authorList>
    </citation>
    <scope>GENOME REANNOTATION</scope>
    <source>
        <strain evidence="3">Berkeley</strain>
    </source>
</reference>
<reference evidence="1 3" key="1">
    <citation type="journal article" date="2000" name="Science">
        <title>The genome sequence of Drosophila melanogaster.</title>
        <authorList>
            <person name="Adams M.D."/>
            <person name="Celniker S.E."/>
            <person name="Holt R.A."/>
            <person name="Evans C.A."/>
            <person name="Gocayne J.D."/>
            <person name="Amanatides P.G."/>
            <person name="Scherer S.E."/>
            <person name="Li P.W."/>
            <person name="Hoskins R.A."/>
            <person name="Galle R.F."/>
            <person name="George R.A."/>
            <person name="Lewis S.E."/>
            <person name="Richards S."/>
            <person name="Ashburner M."/>
            <person name="Henderson S.N."/>
            <person name="Sutton G.G."/>
            <person name="Wortman J.R."/>
            <person name="Yandell M.D."/>
            <person name="Zhang Q."/>
            <person name="Chen L.X."/>
            <person name="Brandon R.C."/>
            <person name="Rogers Y.H."/>
            <person name="Blazej R.G."/>
            <person name="Champe M."/>
            <person name="Pfeiffer B.D."/>
            <person name="Wan K.H."/>
            <person name="Doyle C."/>
            <person name="Baxter E.G."/>
            <person name="Helt G."/>
            <person name="Nelson C.R."/>
            <person name="Gabor G.L."/>
            <person name="Abril J.F."/>
            <person name="Agbayani A."/>
            <person name="An H.J."/>
            <person name="Andrews-Pfannkoch C."/>
            <person name="Baldwin D."/>
            <person name="Ballew R.M."/>
            <person name="Basu A."/>
            <person name="Baxendale J."/>
            <person name="Bayraktaroglu L."/>
            <person name="Beasley E.M."/>
            <person name="Beeson K.Y."/>
            <person name="Benos P.V."/>
            <person name="Berman B.P."/>
            <person name="Bhandari D."/>
            <person name="Bolshakov S."/>
            <person name="Borkova D."/>
            <person name="Botchan M.R."/>
            <person name="Bouck J."/>
            <person name="Brokstein P."/>
            <person name="Brottier P."/>
            <person name="Burtis K.C."/>
            <person name="Busam D.A."/>
            <person name="Butler H."/>
            <person name="Cadieu E."/>
            <person name="Center A."/>
            <person name="Chandra I."/>
            <person name="Cherry J.M."/>
            <person name="Cawley S."/>
            <person name="Dahlke C."/>
            <person name="Davenport L.B."/>
            <person name="Davies P."/>
            <person name="de Pablos B."/>
            <person name="Delcher A."/>
            <person name="Deng Z."/>
            <person name="Mays A.D."/>
            <person name="Dew I."/>
            <person name="Dietz S.M."/>
            <person name="Dodson K."/>
            <person name="Doup L.E."/>
            <person name="Downes M."/>
            <person name="Dugan-Rocha S."/>
            <person name="Dunkov B.C."/>
            <person name="Dunn P."/>
            <person name="Durbin K.J."/>
            <person name="Evangelista C.C."/>
            <person name="Ferraz C."/>
            <person name="Ferriera S."/>
            <person name="Fleischmann W."/>
            <person name="Fosler C."/>
            <person name="Gabrielian A.E."/>
            <person name="Garg N.S."/>
            <person name="Gelbart W.M."/>
            <person name="Glasser K."/>
            <person name="Glodek A."/>
            <person name="Gong F."/>
            <person name="Gorrell J.H."/>
            <person name="Gu Z."/>
            <person name="Guan P."/>
            <person name="Harris M."/>
            <person name="Harris N.L."/>
            <person name="Harvey D."/>
            <person name="Heiman T.J."/>
            <person name="Hernandez J.R."/>
            <person name="Houck J."/>
            <person name="Hostin D."/>
            <person name="Houston K.A."/>
            <person name="Howland T.J."/>
            <person name="Wei M.H."/>
            <person name="Ibegwam C."/>
            <person name="Jalali M."/>
            <person name="Kalush F."/>
            <person name="Karpen G.H."/>
            <person name="Ke Z."/>
            <person name="Kennison J.A."/>
            <person name="Ketchum K.A."/>
            <person name="Kimmel B.E."/>
            <person name="Kodira C.D."/>
            <person name="Kraft C."/>
            <person name="Kravitz S."/>
            <person name="Kulp D."/>
            <person name="Lai Z."/>
            <person name="Lasko P."/>
            <person name="Lei Y."/>
            <person name="Levitsky A.A."/>
            <person name="Li J."/>
            <person name="Li Z."/>
            <person name="Liang Y."/>
            <person name="Lin X."/>
            <person name="Liu X."/>
            <person name="Mattei B."/>
            <person name="McIntosh T.C."/>
            <person name="McLeod M.P."/>
            <person name="McPherson D."/>
            <person name="Merkulov G."/>
            <person name="Milshina N.V."/>
            <person name="Mobarry C."/>
            <person name="Morris J."/>
            <person name="Moshrefi A."/>
            <person name="Mount S.M."/>
            <person name="Moy M."/>
            <person name="Murphy B."/>
            <person name="Murphy L."/>
            <person name="Muzny D.M."/>
            <person name="Nelson D.L."/>
            <person name="Nelson D.R."/>
            <person name="Nelson K.A."/>
            <person name="Nixon K."/>
            <person name="Nusskern D.R."/>
            <person name="Pacleb J.M."/>
            <person name="Palazzolo M."/>
            <person name="Pittman G.S."/>
            <person name="Pan S."/>
            <person name="Pollard J."/>
            <person name="Puri V."/>
            <person name="Reese M.G."/>
            <person name="Reinert K."/>
            <person name="Remington K."/>
            <person name="Saunders R.D."/>
            <person name="Scheeler F."/>
            <person name="Shen H."/>
            <person name="Shue B.C."/>
            <person name="Siden-Kiamos I."/>
            <person name="Simpson M."/>
            <person name="Skupski M.P."/>
            <person name="Smith T."/>
            <person name="Spier E."/>
            <person name="Spradling A.C."/>
            <person name="Stapleton M."/>
            <person name="Strong R."/>
            <person name="Sun E."/>
            <person name="Svirskas R."/>
            <person name="Tector C."/>
            <person name="Turner R."/>
            <person name="Venter E."/>
            <person name="Wang A.H."/>
            <person name="Wang X."/>
            <person name="Wang Z.Y."/>
            <person name="Wassarman D.A."/>
            <person name="Weinstock G.M."/>
            <person name="Weissenbach J."/>
            <person name="Williams S.M."/>
            <person name="WoodageT"/>
            <person name="Worley K.C."/>
            <person name="Wu D."/>
            <person name="Yang S."/>
            <person name="Yao Q.A."/>
            <person name="Ye J."/>
            <person name="Yeh R.F."/>
            <person name="Zaveri J.S."/>
            <person name="Zhan M."/>
            <person name="Zhang G."/>
            <person name="Zhao Q."/>
            <person name="Zheng L."/>
            <person name="Zheng X.H."/>
            <person name="Zhong F.N."/>
            <person name="Zhong W."/>
            <person name="Zhou X."/>
            <person name="Zhu S."/>
            <person name="Zhu X."/>
            <person name="Smith H.O."/>
            <person name="Gibbs R.A."/>
            <person name="Myers E.W."/>
            <person name="Rubin G.M."/>
            <person name="Venter J.C."/>
        </authorList>
    </citation>
    <scope>NUCLEOTIDE SEQUENCE [LARGE SCALE GENOMIC DNA]</scope>
    <source>
        <strain evidence="3">Berkeley</strain>
    </source>
</reference>
<dbReference type="Bgee" id="FBgn0033086">
    <property type="expression patterns" value="Expressed in early elongation stage spermatid (Drosophila) in testis and 167 other cell types or tissues"/>
</dbReference>
<dbReference type="Proteomes" id="UP000000803">
    <property type="component" value="Chromosome 2R"/>
</dbReference>
<dbReference type="AlphaFoldDB" id="A0A0B4KF49"/>
<reference evidence="1 3" key="5">
    <citation type="journal article" date="2002" name="Genome Biol.">
        <title>Heterochromatic sequences in a Drosophila whole-genome shotgun assembly.</title>
        <authorList>
            <person name="Hoskins R.A."/>
            <person name="Smith C.D."/>
            <person name="Carlson J.W."/>
            <person name="Carvalho A.B."/>
            <person name="Halpern A."/>
            <person name="Kaminker J.S."/>
            <person name="Kennedy C."/>
            <person name="Mungall C.J."/>
            <person name="Sullivan B.A."/>
            <person name="Sutton G.G."/>
            <person name="Yasuhara J.C."/>
            <person name="Wakimoto B.T."/>
            <person name="Myers E.W."/>
            <person name="Celniker S.E."/>
            <person name="Rubin G.M."/>
            <person name="Karpen G.H."/>
        </authorList>
    </citation>
    <scope>NUCLEOTIDE SEQUENCE [LARGE SCALE GENOMIC DNA]</scope>
    <source>
        <strain evidence="3">Berkeley</strain>
    </source>
</reference>
<reference evidence="1 3" key="7">
    <citation type="journal article" date="2007" name="Science">
        <title>The Release 5.1 annotation of Drosophila melanogaster heterochromatin.</title>
        <authorList>
            <person name="Smith C.D."/>
            <person name="Shu S."/>
            <person name="Mungall C.J."/>
            <person name="Karpen G.H."/>
        </authorList>
    </citation>
    <scope>NUCLEOTIDE SEQUENCE [LARGE SCALE GENOMIC DNA]</scope>
    <source>
        <strain evidence="3">Berkeley</strain>
    </source>
</reference>
<proteinExistence type="predicted"/>
<dbReference type="FlyBase" id="FBgn0033086">
    <property type="gene designation" value="Coq10"/>
</dbReference>
<reference evidence="1 3" key="9">
    <citation type="journal article" date="2015" name="G3 (Bethesda)">
        <title>Gene Model Annotations for Drosophila melanogaster: Impact of High-Throughput Data.</title>
        <authorList>
            <consortium name="FlyBase Consortium"/>
            <person name="Matthews B.B."/>
            <person name="Dos Santos G."/>
            <person name="Crosby M.A."/>
            <person name="Emmert D.B."/>
            <person name="St Pierre S.E."/>
            <person name="Gramates L.S."/>
            <person name="Zhou P."/>
            <person name="Schroeder A.J."/>
            <person name="Falls K."/>
            <person name="Strelets V."/>
            <person name="Russo S.M."/>
            <person name="Gelbart W.M."/>
            <person name="null"/>
        </authorList>
    </citation>
    <scope>NUCLEOTIDE SEQUENCE [LARGE SCALE GENOMIC DNA]</scope>
    <source>
        <strain evidence="3">Berkeley</strain>
    </source>
</reference>
<dbReference type="RefSeq" id="NP_001260731.1">
    <property type="nucleotide sequence ID" value="NM_001273802.1"/>
</dbReference>
<reference evidence="1 3" key="11">
    <citation type="journal article" date="2015" name="Genome Res.">
        <title>The Release 6 reference sequence of the Drosophila melanogaster genome.</title>
        <authorList>
            <person name="Hoskins R.A."/>
            <person name="Carlson J.W."/>
            <person name="Wan K.H."/>
            <person name="Park S."/>
            <person name="Mendez I."/>
            <person name="Galle S.E."/>
            <person name="Booth B.W."/>
            <person name="Pfeiffer B.D."/>
            <person name="George R.A."/>
            <person name="Svirskas R."/>
            <person name="Krzywinski M."/>
            <person name="Schein J."/>
            <person name="Accardo M.C."/>
            <person name="Damia E."/>
            <person name="Messina G."/>
            <person name="Mendez-Lago M."/>
            <person name="de Pablos B."/>
            <person name="Demakova O.V."/>
            <person name="Andreyeva E.N."/>
            <person name="Boldyreva L.V."/>
            <person name="Marra M."/>
            <person name="Carvalho A.B."/>
            <person name="Dimitri P."/>
            <person name="Villasante A."/>
            <person name="Zhimulev I.F."/>
            <person name="Rubin G.M."/>
            <person name="Karpen G.H."/>
            <person name="Celniker S.E."/>
        </authorList>
    </citation>
    <scope>NUCLEOTIDE SEQUENCE [LARGE SCALE GENOMIC DNA]</scope>
    <source>
        <strain evidence="3">Berkeley</strain>
    </source>
</reference>
<evidence type="ECO:0000313" key="1">
    <source>
        <dbReference type="EMBL" id="AGB93264.1"/>
    </source>
</evidence>
<reference evidence="1 3" key="4">
    <citation type="journal article" date="2002" name="Genome Biol.">
        <title>The transposable elements of the Drosophila melanogaster euchromatin: a genomics perspective.</title>
        <authorList>
            <person name="Kaminker J.S."/>
            <person name="Bergman C.M."/>
            <person name="Kronmiller B."/>
            <person name="Carlson J."/>
            <person name="Svirskas R."/>
            <person name="Patel S."/>
            <person name="Frise E."/>
            <person name="Wheeler D.A."/>
            <person name="Lewis S.E."/>
            <person name="Rubin G.M."/>
            <person name="Ashburner M."/>
            <person name="Celniker S.E."/>
        </authorList>
    </citation>
    <scope>NUCLEOTIDE SEQUENCE [LARGE SCALE GENOMIC DNA]</scope>
    <source>
        <strain evidence="3">Berkeley</strain>
    </source>
</reference>
<reference evidence="1 3" key="2">
    <citation type="journal article" date="2002" name="Genome Biol.">
        <title>Finishing a whole-genome shotgun: release 3 of the Drosophila melanogaster euchromatic genome sequence.</title>
        <authorList>
            <person name="Celniker S.E."/>
            <person name="Wheeler D.A."/>
            <person name="Kronmiller B."/>
            <person name="Carlson J.W."/>
            <person name="Halpern A."/>
            <person name="Patel S."/>
            <person name="Adams M."/>
            <person name="Champe M."/>
            <person name="Dugan S.P."/>
            <person name="Frise E."/>
            <person name="Hodgson A."/>
            <person name="George R.A."/>
            <person name="Hoskins R.A."/>
            <person name="Laverty T."/>
            <person name="Muzny D.M."/>
            <person name="Nelson C.R."/>
            <person name="Pacleb J.M."/>
            <person name="Park S."/>
            <person name="Pfeiffer B.D."/>
            <person name="Richards S."/>
            <person name="Sodergren E.J."/>
            <person name="Svirskas R."/>
            <person name="Tabor P.E."/>
            <person name="Wan K."/>
            <person name="Stapleton M."/>
            <person name="Sutton G.G."/>
            <person name="Venter C."/>
            <person name="Weinstock G."/>
            <person name="Scherer S.E."/>
            <person name="Myers E.W."/>
            <person name="Gibbs R.A."/>
            <person name="Rubin G.M."/>
        </authorList>
    </citation>
    <scope>NUCLEOTIDE SEQUENCE [LARGE SCALE GENOMIC DNA]</scope>
    <source>
        <strain evidence="3">Berkeley</strain>
    </source>
</reference>
<accession>A0A0B4KF49</accession>
<evidence type="ECO:0000313" key="3">
    <source>
        <dbReference type="Proteomes" id="UP000000803"/>
    </source>
</evidence>
<gene>
    <name evidence="2" type="primary">Coq10</name>
    <name evidence="1" type="synonym">Dmel\CG9410</name>
    <name evidence="1 2" type="ORF">CG9410</name>
    <name evidence="1" type="ORF">Dmel_CG9410</name>
</gene>
<reference evidence="1 3" key="8">
    <citation type="journal article" date="2007" name="Science">
        <title>Sequence finishing and mapping of Drosophila melanogaster heterochromatin.</title>
        <authorList>
            <person name="Hoskins R.A."/>
            <person name="Carlson J.W."/>
            <person name="Kennedy C."/>
            <person name="Acevedo D."/>
            <person name="Evans-Holm M."/>
            <person name="Frise E."/>
            <person name="Wan K.H."/>
            <person name="Park S."/>
            <person name="Mendez-Lago M."/>
            <person name="Rossi F."/>
            <person name="Villasante A."/>
            <person name="Dimitri P."/>
            <person name="Karpen G.H."/>
            <person name="Celniker S.E."/>
        </authorList>
    </citation>
    <scope>NUCLEOTIDE SEQUENCE [LARGE SCALE GENOMIC DNA]</scope>
    <source>
        <strain evidence="3">Berkeley</strain>
    </source>
</reference>
<reference evidence="1 3" key="10">
    <citation type="journal article" date="2015" name="G3 (Bethesda)">
        <title>Gene Model Annotations for Drosophila melanogaster: The Rule-Benders.</title>
        <authorList>
            <consortium name="FlyBase Consortium"/>
            <person name="Crosby M.A."/>
            <person name="Gramates L.S."/>
            <person name="Dos Santos G."/>
            <person name="Matthews B.B."/>
            <person name="St Pierre S.E."/>
            <person name="Zhou P."/>
            <person name="Schroeder A.J."/>
            <person name="Falls K."/>
            <person name="Emmert D.B."/>
            <person name="Russo S.M."/>
            <person name="Gelbart W.M."/>
            <person name="null"/>
        </authorList>
    </citation>
    <scope>NUCLEOTIDE SEQUENCE [LARGE SCALE GENOMIC DNA]</scope>
    <source>
        <strain evidence="3">Berkeley</strain>
    </source>
</reference>
<reference evidence="1 3" key="6">
    <citation type="journal article" date="2005" name="PLoS Comput. Biol.">
        <title>Combined evidence annotation of transposable elements in genome sequences.</title>
        <authorList>
            <person name="Quesneville H."/>
            <person name="Bergman C.M."/>
            <person name="Andrieu O."/>
            <person name="Autard D."/>
            <person name="Nouaud D."/>
            <person name="Ashburner M."/>
            <person name="Anxolabehere D."/>
        </authorList>
    </citation>
    <scope>NUCLEOTIDE SEQUENCE [LARGE SCALE GENOMIC DNA]</scope>
    <source>
        <strain evidence="3">Berkeley</strain>
    </source>
</reference>
<sequence>MLKGSTLKALDVRILWPLIETRSAVEDTSAASPAAPTGPT</sequence>
<dbReference type="ExpressionAtlas" id="A0A0B4KF49">
    <property type="expression patterns" value="baseline and differential"/>
</dbReference>
<dbReference type="VEuPathDB" id="VectorBase:FBgn0033086"/>
<name>A0A0B4KF49_DROME</name>
<evidence type="ECO:0000313" key="2">
    <source>
        <dbReference type="FlyBase" id="FBgn0033086"/>
    </source>
</evidence>
<dbReference type="DNASU" id="35568"/>
<dbReference type="BioGRID-ORCS" id="35568">
    <property type="hits" value="1 hit in 3 CRISPR screens"/>
</dbReference>
<dbReference type="GeneID" id="35568"/>
<dbReference type="AGR" id="FB:FBgn0033086"/>
<protein>
    <submittedName>
        <fullName evidence="1">Uncharacterized protein, isoform E</fullName>
    </submittedName>
</protein>